<dbReference type="GO" id="GO:0034314">
    <property type="term" value="P:Arp2/3 complex-mediated actin nucleation"/>
    <property type="evidence" value="ECO:0007669"/>
    <property type="project" value="InterPro"/>
</dbReference>
<name>A0AAV9C312_ACOCL</name>
<comment type="subcellular location">
    <subcellularLocation>
        <location evidence="1 6">Cytoplasm</location>
        <location evidence="1 6">Cytoskeleton</location>
    </subcellularLocation>
</comment>
<comment type="similarity">
    <text evidence="2 6">Belongs to the ARPC2 family.</text>
</comment>
<keyword evidence="8" id="KW-1185">Reference proteome</keyword>
<reference evidence="7" key="2">
    <citation type="submission" date="2023-06" db="EMBL/GenBank/DDBJ databases">
        <authorList>
            <person name="Ma L."/>
            <person name="Liu K.-W."/>
            <person name="Li Z."/>
            <person name="Hsiao Y.-Y."/>
            <person name="Qi Y."/>
            <person name="Fu T."/>
            <person name="Tang G."/>
            <person name="Zhang D."/>
            <person name="Sun W.-H."/>
            <person name="Liu D.-K."/>
            <person name="Li Y."/>
            <person name="Chen G.-Z."/>
            <person name="Liu X.-D."/>
            <person name="Liao X.-Y."/>
            <person name="Jiang Y.-T."/>
            <person name="Yu X."/>
            <person name="Hao Y."/>
            <person name="Huang J."/>
            <person name="Zhao X.-W."/>
            <person name="Ke S."/>
            <person name="Chen Y.-Y."/>
            <person name="Wu W.-L."/>
            <person name="Hsu J.-L."/>
            <person name="Lin Y.-F."/>
            <person name="Huang M.-D."/>
            <person name="Li C.-Y."/>
            <person name="Huang L."/>
            <person name="Wang Z.-W."/>
            <person name="Zhao X."/>
            <person name="Zhong W.-Y."/>
            <person name="Peng D.-H."/>
            <person name="Ahmad S."/>
            <person name="Lan S."/>
            <person name="Zhang J.-S."/>
            <person name="Tsai W.-C."/>
            <person name="Van De Peer Y."/>
            <person name="Liu Z.-J."/>
        </authorList>
    </citation>
    <scope>NUCLEOTIDE SEQUENCE</scope>
    <source>
        <strain evidence="7">CP</strain>
        <tissue evidence="7">Leaves</tissue>
    </source>
</reference>
<evidence type="ECO:0000256" key="6">
    <source>
        <dbReference type="RuleBase" id="RU364015"/>
    </source>
</evidence>
<dbReference type="GO" id="GO:0005200">
    <property type="term" value="F:structural constituent of cytoskeleton"/>
    <property type="evidence" value="ECO:0007669"/>
    <property type="project" value="TreeGrafter"/>
</dbReference>
<comment type="function">
    <text evidence="6">Functions as actin-binding component of the Arp2/3 complex which is involved in regulation of actin polymerization and together with an activating nucleation-promoting factor (NPF) mediates the formation of branched actin networks.</text>
</comment>
<proteinExistence type="inferred from homology"/>
<dbReference type="Gene3D" id="3.30.1460.20">
    <property type="match status" value="1"/>
</dbReference>
<organism evidence="7 8">
    <name type="scientific">Acorus calamus</name>
    <name type="common">Sweet flag</name>
    <dbReference type="NCBI Taxonomy" id="4465"/>
    <lineage>
        <taxon>Eukaryota</taxon>
        <taxon>Viridiplantae</taxon>
        <taxon>Streptophyta</taxon>
        <taxon>Embryophyta</taxon>
        <taxon>Tracheophyta</taxon>
        <taxon>Spermatophyta</taxon>
        <taxon>Magnoliopsida</taxon>
        <taxon>Liliopsida</taxon>
        <taxon>Acoraceae</taxon>
        <taxon>Acorus</taxon>
    </lineage>
</organism>
<dbReference type="GO" id="GO:0005885">
    <property type="term" value="C:Arp2/3 protein complex"/>
    <property type="evidence" value="ECO:0007669"/>
    <property type="project" value="InterPro"/>
</dbReference>
<comment type="caution">
    <text evidence="7">The sequence shown here is derived from an EMBL/GenBank/DDBJ whole genome shotgun (WGS) entry which is preliminary data.</text>
</comment>
<evidence type="ECO:0000256" key="5">
    <source>
        <dbReference type="ARBA" id="ARBA00023212"/>
    </source>
</evidence>
<evidence type="ECO:0000256" key="3">
    <source>
        <dbReference type="ARBA" id="ARBA00022490"/>
    </source>
</evidence>
<gene>
    <name evidence="7" type="primary">ARPC2B</name>
    <name evidence="7" type="ORF">QJS10_CPB21g00151</name>
</gene>
<dbReference type="InterPro" id="IPR007188">
    <property type="entry name" value="ARPC2"/>
</dbReference>
<dbReference type="InterPro" id="IPR034666">
    <property type="entry name" value="ARPC2/4"/>
</dbReference>
<evidence type="ECO:0000313" key="7">
    <source>
        <dbReference type="EMBL" id="KAK1283044.1"/>
    </source>
</evidence>
<dbReference type="GO" id="GO:0051015">
    <property type="term" value="F:actin filament binding"/>
    <property type="evidence" value="ECO:0007669"/>
    <property type="project" value="TreeGrafter"/>
</dbReference>
<dbReference type="Proteomes" id="UP001180020">
    <property type="component" value="Unassembled WGS sequence"/>
</dbReference>
<dbReference type="SUPFAM" id="SSF69645">
    <property type="entry name" value="Arp2/3 complex subunits"/>
    <property type="match status" value="2"/>
</dbReference>
<evidence type="ECO:0000256" key="2">
    <source>
        <dbReference type="ARBA" id="ARBA00007192"/>
    </source>
</evidence>
<dbReference type="EMBL" id="JAUJYO010000021">
    <property type="protein sequence ID" value="KAK1283044.1"/>
    <property type="molecule type" value="Genomic_DNA"/>
</dbReference>
<dbReference type="PANTHER" id="PTHR12058">
    <property type="entry name" value="ARP2/3 COMPLEX 34 KDA SUBUNIT"/>
    <property type="match status" value="1"/>
</dbReference>
<keyword evidence="4 6" id="KW-0009">Actin-binding</keyword>
<dbReference type="Pfam" id="PF04045">
    <property type="entry name" value="P34-Arc"/>
    <property type="match status" value="1"/>
</dbReference>
<protein>
    <recommendedName>
        <fullName evidence="6">Arp2/3 complex 34 kDa subunit</fullName>
    </recommendedName>
</protein>
<evidence type="ECO:0000256" key="4">
    <source>
        <dbReference type="ARBA" id="ARBA00023203"/>
    </source>
</evidence>
<dbReference type="AlphaFoldDB" id="A0AAV9C312"/>
<keyword evidence="5 6" id="KW-0206">Cytoskeleton</keyword>
<accession>A0AAV9C312</accession>
<keyword evidence="3 6" id="KW-0963">Cytoplasm</keyword>
<comment type="subunit">
    <text evidence="6">Component of the Arp2/3 complex.</text>
</comment>
<dbReference type="PANTHER" id="PTHR12058:SF1">
    <property type="entry name" value="ACTIN-RELATED PROTEIN 2_3 COMPLEX SUBUNIT 2B"/>
    <property type="match status" value="1"/>
</dbReference>
<reference evidence="7" key="1">
    <citation type="journal article" date="2023" name="Nat. Commun.">
        <title>Diploid and tetraploid genomes of Acorus and the evolution of monocots.</title>
        <authorList>
            <person name="Ma L."/>
            <person name="Liu K.W."/>
            <person name="Li Z."/>
            <person name="Hsiao Y.Y."/>
            <person name="Qi Y."/>
            <person name="Fu T."/>
            <person name="Tang G.D."/>
            <person name="Zhang D."/>
            <person name="Sun W.H."/>
            <person name="Liu D.K."/>
            <person name="Li Y."/>
            <person name="Chen G.Z."/>
            <person name="Liu X.D."/>
            <person name="Liao X.Y."/>
            <person name="Jiang Y.T."/>
            <person name="Yu X."/>
            <person name="Hao Y."/>
            <person name="Huang J."/>
            <person name="Zhao X.W."/>
            <person name="Ke S."/>
            <person name="Chen Y.Y."/>
            <person name="Wu W.L."/>
            <person name="Hsu J.L."/>
            <person name="Lin Y.F."/>
            <person name="Huang M.D."/>
            <person name="Li C.Y."/>
            <person name="Huang L."/>
            <person name="Wang Z.W."/>
            <person name="Zhao X."/>
            <person name="Zhong W.Y."/>
            <person name="Peng D.H."/>
            <person name="Ahmad S."/>
            <person name="Lan S."/>
            <person name="Zhang J.S."/>
            <person name="Tsai W.C."/>
            <person name="Van de Peer Y."/>
            <person name="Liu Z.J."/>
        </authorList>
    </citation>
    <scope>NUCLEOTIDE SEQUENCE</scope>
    <source>
        <strain evidence="7">CP</strain>
    </source>
</reference>
<dbReference type="GO" id="GO:0030041">
    <property type="term" value="P:actin filament polymerization"/>
    <property type="evidence" value="ECO:0007669"/>
    <property type="project" value="InterPro"/>
</dbReference>
<sequence>MACFNRASPALMEVFLKFHNDEIPWDIDHHLVEFGSVKYHIQATTLDPRNLYLSVSIPPLSPEVMFSNGLPNCILQDIKRVYSDIVEVVRPSKEGFMLTIKLDFNKLPRHKDECIKALKDVSSLQSPEKITIVFPIRLKEDSDVVLATAFFQELVDVGYSASCAKAPPCTWSPIPPPELRGEYLQYLNTNGGFVSFDIFSCHVKGVRMEKRLWILLNFYSYLNYYLKSTKVFIQRKMRNRQEGLVKVLQKARIEEDEDNKQIQGPKPGRKLICFPKYKSFRRKCSAFARHVKRIRSPIKIKALNRFRRKWLKFPKCSSFKKYTKLE</sequence>
<evidence type="ECO:0000313" key="8">
    <source>
        <dbReference type="Proteomes" id="UP001180020"/>
    </source>
</evidence>
<evidence type="ECO:0000256" key="1">
    <source>
        <dbReference type="ARBA" id="ARBA00004245"/>
    </source>
</evidence>